<dbReference type="AlphaFoldDB" id="A0A645ANX6"/>
<reference evidence="2" key="1">
    <citation type="submission" date="2019-08" db="EMBL/GenBank/DDBJ databases">
        <authorList>
            <person name="Kucharzyk K."/>
            <person name="Murdoch R.W."/>
            <person name="Higgins S."/>
            <person name="Loffler F."/>
        </authorList>
    </citation>
    <scope>NUCLEOTIDE SEQUENCE</scope>
</reference>
<organism evidence="2">
    <name type="scientific">bioreactor metagenome</name>
    <dbReference type="NCBI Taxonomy" id="1076179"/>
    <lineage>
        <taxon>unclassified sequences</taxon>
        <taxon>metagenomes</taxon>
        <taxon>ecological metagenomes</taxon>
    </lineage>
</organism>
<gene>
    <name evidence="2" type="ORF">SDC9_101246</name>
</gene>
<feature type="compositionally biased region" description="Basic residues" evidence="1">
    <location>
        <begin position="34"/>
        <end position="56"/>
    </location>
</feature>
<proteinExistence type="predicted"/>
<dbReference type="EMBL" id="VSSQ01014815">
    <property type="protein sequence ID" value="MPM54468.1"/>
    <property type="molecule type" value="Genomic_DNA"/>
</dbReference>
<evidence type="ECO:0000313" key="2">
    <source>
        <dbReference type="EMBL" id="MPM54468.1"/>
    </source>
</evidence>
<evidence type="ECO:0000256" key="1">
    <source>
        <dbReference type="SAM" id="MobiDB-lite"/>
    </source>
</evidence>
<feature type="region of interest" description="Disordered" evidence="1">
    <location>
        <begin position="21"/>
        <end position="69"/>
    </location>
</feature>
<protein>
    <submittedName>
        <fullName evidence="2">Uncharacterized protein</fullName>
    </submittedName>
</protein>
<sequence>MHVLGSGLQSKPVLEHRLHMRLPPDQRHMVPCPRQHRPKVTTHRTSAHHRNRKRCGRIGSAGTVKRYVG</sequence>
<accession>A0A645ANX6</accession>
<name>A0A645ANX6_9ZZZZ</name>
<comment type="caution">
    <text evidence="2">The sequence shown here is derived from an EMBL/GenBank/DDBJ whole genome shotgun (WGS) entry which is preliminary data.</text>
</comment>